<dbReference type="AlphaFoldDB" id="A0A9D2J157"/>
<evidence type="ECO:0000256" key="2">
    <source>
        <dbReference type="ARBA" id="ARBA00004962"/>
    </source>
</evidence>
<feature type="binding site" evidence="11">
    <location>
        <position position="76"/>
    </location>
    <ligand>
        <name>pyridoxal 5'-phosphate</name>
        <dbReference type="ChEBI" id="CHEBI:597326"/>
    </ligand>
</feature>
<comment type="cofactor">
    <cofactor evidence="1 11 13">
        <name>pyridoxal 5'-phosphate</name>
        <dbReference type="ChEBI" id="CHEBI:597326"/>
    </cofactor>
</comment>
<dbReference type="EMBL" id="DXBX01000030">
    <property type="protein sequence ID" value="HIZ32708.1"/>
    <property type="molecule type" value="Genomic_DNA"/>
</dbReference>
<dbReference type="GO" id="GO:0004124">
    <property type="term" value="F:cysteine synthase activity"/>
    <property type="evidence" value="ECO:0007669"/>
    <property type="project" value="UniProtKB-UniRule"/>
</dbReference>
<evidence type="ECO:0000313" key="15">
    <source>
        <dbReference type="EMBL" id="HIZ32708.1"/>
    </source>
</evidence>
<feature type="binding site" evidence="11">
    <location>
        <begin position="180"/>
        <end position="184"/>
    </location>
    <ligand>
        <name>pyridoxal 5'-phosphate</name>
        <dbReference type="ChEBI" id="CHEBI:597326"/>
    </ligand>
</feature>
<dbReference type="InterPro" id="IPR036052">
    <property type="entry name" value="TrpB-like_PALP_sf"/>
</dbReference>
<evidence type="ECO:0000259" key="14">
    <source>
        <dbReference type="Pfam" id="PF00291"/>
    </source>
</evidence>
<reference evidence="15" key="1">
    <citation type="journal article" date="2021" name="PeerJ">
        <title>Extensive microbial diversity within the chicken gut microbiome revealed by metagenomics and culture.</title>
        <authorList>
            <person name="Gilroy R."/>
            <person name="Ravi A."/>
            <person name="Getino M."/>
            <person name="Pursley I."/>
            <person name="Horton D.L."/>
            <person name="Alikhan N.F."/>
            <person name="Baker D."/>
            <person name="Gharbi K."/>
            <person name="Hall N."/>
            <person name="Watson M."/>
            <person name="Adriaenssens E.M."/>
            <person name="Foster-Nyarko E."/>
            <person name="Jarju S."/>
            <person name="Secka A."/>
            <person name="Antonio M."/>
            <person name="Oren A."/>
            <person name="Chaudhuri R.R."/>
            <person name="La Ragione R."/>
            <person name="Hildebrand F."/>
            <person name="Pallen M.J."/>
        </authorList>
    </citation>
    <scope>NUCLEOTIDE SEQUENCE</scope>
    <source>
        <strain evidence="15">ChiHjej9B8-1298</strain>
    </source>
</reference>
<evidence type="ECO:0000256" key="4">
    <source>
        <dbReference type="ARBA" id="ARBA00012681"/>
    </source>
</evidence>
<evidence type="ECO:0000256" key="9">
    <source>
        <dbReference type="ARBA" id="ARBA00023192"/>
    </source>
</evidence>
<keyword evidence="8 11" id="KW-0663">Pyridoxal phosphate</keyword>
<proteinExistence type="inferred from homology"/>
<keyword evidence="6 13" id="KW-0028">Amino-acid biosynthesis</keyword>
<dbReference type="InterPro" id="IPR005859">
    <property type="entry name" value="CysK"/>
</dbReference>
<gene>
    <name evidence="15" type="primary">cysK</name>
    <name evidence="15" type="ORF">H9814_04055</name>
</gene>
<dbReference type="InterPro" id="IPR001216">
    <property type="entry name" value="P-phosphate_BS"/>
</dbReference>
<dbReference type="FunFam" id="3.40.50.1100:FF:000002">
    <property type="entry name" value="Cysteine synthase"/>
    <property type="match status" value="1"/>
</dbReference>
<comment type="caution">
    <text evidence="15">The sequence shown here is derived from an EMBL/GenBank/DDBJ whole genome shotgun (WGS) entry which is preliminary data.</text>
</comment>
<evidence type="ECO:0000256" key="5">
    <source>
        <dbReference type="ARBA" id="ARBA00019371"/>
    </source>
</evidence>
<evidence type="ECO:0000313" key="16">
    <source>
        <dbReference type="Proteomes" id="UP000824028"/>
    </source>
</evidence>
<evidence type="ECO:0000256" key="12">
    <source>
        <dbReference type="PIRSR" id="PIRSR605856-51"/>
    </source>
</evidence>
<dbReference type="CDD" id="cd01561">
    <property type="entry name" value="CBS_like"/>
    <property type="match status" value="1"/>
</dbReference>
<dbReference type="GO" id="GO:0016846">
    <property type="term" value="F:carbon-sulfur lyase activity"/>
    <property type="evidence" value="ECO:0007669"/>
    <property type="project" value="UniProtKB-ARBA"/>
</dbReference>
<keyword evidence="7 13" id="KW-0808">Transferase</keyword>
<evidence type="ECO:0000256" key="8">
    <source>
        <dbReference type="ARBA" id="ARBA00022898"/>
    </source>
</evidence>
<feature type="domain" description="Tryptophan synthase beta chain-like PALP" evidence="14">
    <location>
        <begin position="8"/>
        <end position="296"/>
    </location>
</feature>
<dbReference type="PROSITE" id="PS00901">
    <property type="entry name" value="CYS_SYNTHASE"/>
    <property type="match status" value="1"/>
</dbReference>
<dbReference type="FunFam" id="3.40.50.1100:FF:000006">
    <property type="entry name" value="Cysteine synthase"/>
    <property type="match status" value="1"/>
</dbReference>
<dbReference type="Pfam" id="PF00291">
    <property type="entry name" value="PALP"/>
    <property type="match status" value="1"/>
</dbReference>
<dbReference type="EC" id="2.5.1.47" evidence="4 13"/>
<reference evidence="15" key="2">
    <citation type="submission" date="2021-04" db="EMBL/GenBank/DDBJ databases">
        <authorList>
            <person name="Gilroy R."/>
        </authorList>
    </citation>
    <scope>NUCLEOTIDE SEQUENCE</scope>
    <source>
        <strain evidence="15">ChiHjej9B8-1298</strain>
    </source>
</reference>
<evidence type="ECO:0000256" key="1">
    <source>
        <dbReference type="ARBA" id="ARBA00001933"/>
    </source>
</evidence>
<feature type="binding site" evidence="11">
    <location>
        <position position="268"/>
    </location>
    <ligand>
        <name>pyridoxal 5'-phosphate</name>
        <dbReference type="ChEBI" id="CHEBI:597326"/>
    </ligand>
</feature>
<evidence type="ECO:0000256" key="7">
    <source>
        <dbReference type="ARBA" id="ARBA00022679"/>
    </source>
</evidence>
<dbReference type="NCBIfam" id="TIGR01136">
    <property type="entry name" value="cysKM"/>
    <property type="match status" value="1"/>
</dbReference>
<comment type="similarity">
    <text evidence="3 13">Belongs to the cysteine synthase/cystathionine beta-synthase family.</text>
</comment>
<dbReference type="InterPro" id="IPR050214">
    <property type="entry name" value="Cys_Synth/Cystath_Beta-Synth"/>
</dbReference>
<evidence type="ECO:0000256" key="3">
    <source>
        <dbReference type="ARBA" id="ARBA00007103"/>
    </source>
</evidence>
<dbReference type="InterPro" id="IPR001926">
    <property type="entry name" value="TrpB-like_PALP"/>
</dbReference>
<comment type="catalytic activity">
    <reaction evidence="10 13">
        <text>O-acetyl-L-serine + hydrogen sulfide = L-cysteine + acetate</text>
        <dbReference type="Rhea" id="RHEA:14829"/>
        <dbReference type="ChEBI" id="CHEBI:29919"/>
        <dbReference type="ChEBI" id="CHEBI:30089"/>
        <dbReference type="ChEBI" id="CHEBI:35235"/>
        <dbReference type="ChEBI" id="CHEBI:58340"/>
        <dbReference type="EC" id="2.5.1.47"/>
    </reaction>
</comment>
<organism evidence="15 16">
    <name type="scientific">Candidatus Bacteroides merdigallinarum</name>
    <dbReference type="NCBI Taxonomy" id="2838473"/>
    <lineage>
        <taxon>Bacteria</taxon>
        <taxon>Pseudomonadati</taxon>
        <taxon>Bacteroidota</taxon>
        <taxon>Bacteroidia</taxon>
        <taxon>Bacteroidales</taxon>
        <taxon>Bacteroidaceae</taxon>
        <taxon>Bacteroides</taxon>
    </lineage>
</organism>
<dbReference type="Proteomes" id="UP000824028">
    <property type="component" value="Unassembled WGS sequence"/>
</dbReference>
<dbReference type="SUPFAM" id="SSF53686">
    <property type="entry name" value="Tryptophan synthase beta subunit-like PLP-dependent enzymes"/>
    <property type="match status" value="1"/>
</dbReference>
<keyword evidence="9 13" id="KW-0198">Cysteine biosynthesis</keyword>
<dbReference type="GO" id="GO:0006535">
    <property type="term" value="P:cysteine biosynthetic process from serine"/>
    <property type="evidence" value="ECO:0007669"/>
    <property type="project" value="UniProtKB-UniRule"/>
</dbReference>
<name>A0A9D2J157_9BACE</name>
<protein>
    <recommendedName>
        <fullName evidence="5 13">Cysteine synthase</fullName>
        <ecNumber evidence="4 13">2.5.1.47</ecNumber>
    </recommendedName>
</protein>
<sequence>MNIAKNLTALVGHTPLVELGGYSRHYGLPRPLVAKVEAFNPGGSVKARTALALIDDAERRGLLRPGATIIEPTSGNTGIGLALVAAIRGYHLILTMPETMSLERRNLLRALGAEIVLTPGAGGMAASIAEADRLHAAIPGSFIPGQFDNPANPRVHELTTGPEIWQDTDGRVDVFVAGVGTGGTLTGVARYLRSQHPAVRIVAAEPASSPVLAGGKPGPHRLQGIGANFIPANYDASLVDEVLPVPDDEAIRAARLVARADGLLCGISSGAALFAARMVAQRPEMAGKMIVALLPDTGERYLSTELFAFDTYPLD</sequence>
<evidence type="ECO:0000256" key="6">
    <source>
        <dbReference type="ARBA" id="ARBA00022605"/>
    </source>
</evidence>
<evidence type="ECO:0000256" key="10">
    <source>
        <dbReference type="ARBA" id="ARBA00047931"/>
    </source>
</evidence>
<dbReference type="InterPro" id="IPR005856">
    <property type="entry name" value="Cys_synth"/>
</dbReference>
<feature type="modified residue" description="N6-(pyridoxal phosphate)lysine" evidence="12">
    <location>
        <position position="46"/>
    </location>
</feature>
<dbReference type="PANTHER" id="PTHR10314">
    <property type="entry name" value="CYSTATHIONINE BETA-SYNTHASE"/>
    <property type="match status" value="1"/>
</dbReference>
<evidence type="ECO:0000256" key="11">
    <source>
        <dbReference type="PIRSR" id="PIRSR605856-50"/>
    </source>
</evidence>
<dbReference type="Gene3D" id="3.40.50.1100">
    <property type="match status" value="2"/>
</dbReference>
<evidence type="ECO:0000256" key="13">
    <source>
        <dbReference type="RuleBase" id="RU003985"/>
    </source>
</evidence>
<dbReference type="NCBIfam" id="TIGR01139">
    <property type="entry name" value="cysK"/>
    <property type="match status" value="1"/>
</dbReference>
<accession>A0A9D2J157</accession>
<comment type="pathway">
    <text evidence="2">Amino-acid biosynthesis; L-cysteine biosynthesis; L-cysteine from L-serine: step 2/2.</text>
</comment>